<dbReference type="CDD" id="cd02909">
    <property type="entry name" value="cupin_pirin_N"/>
    <property type="match status" value="1"/>
</dbReference>
<evidence type="ECO:0000259" key="6">
    <source>
        <dbReference type="Pfam" id="PF05726"/>
    </source>
</evidence>
<feature type="binding site" evidence="2">
    <location>
        <position position="103"/>
    </location>
    <ligand>
        <name>Fe cation</name>
        <dbReference type="ChEBI" id="CHEBI:24875"/>
    </ligand>
</feature>
<keyword evidence="2" id="KW-0479">Metal-binding</keyword>
<dbReference type="RefSeq" id="WP_272993288.1">
    <property type="nucleotide sequence ID" value="NZ_CAJWRG010000021.1"/>
</dbReference>
<organism evidence="7 8">
    <name type="scientific">Hyphomonas adhaerens</name>
    <dbReference type="NCBI Taxonomy" id="81029"/>
    <lineage>
        <taxon>Bacteria</taxon>
        <taxon>Pseudomonadati</taxon>
        <taxon>Pseudomonadota</taxon>
        <taxon>Alphaproteobacteria</taxon>
        <taxon>Hyphomonadales</taxon>
        <taxon>Hyphomonadaceae</taxon>
        <taxon>Hyphomonas</taxon>
    </lineage>
</organism>
<dbReference type="PANTHER" id="PTHR13903:SF8">
    <property type="entry name" value="PIRIN"/>
    <property type="match status" value="1"/>
</dbReference>
<dbReference type="PIRSF" id="PIRSF006232">
    <property type="entry name" value="Pirin"/>
    <property type="match status" value="1"/>
</dbReference>
<feature type="compositionally biased region" description="Basic and acidic residues" evidence="4">
    <location>
        <begin position="289"/>
        <end position="298"/>
    </location>
</feature>
<dbReference type="AlphaFoldDB" id="A0A3B9H3W8"/>
<comment type="cofactor">
    <cofactor evidence="2">
        <name>Fe cation</name>
        <dbReference type="ChEBI" id="CHEBI:24875"/>
    </cofactor>
    <text evidence="2">Binds 1 Fe cation per subunit.</text>
</comment>
<evidence type="ECO:0000256" key="3">
    <source>
        <dbReference type="RuleBase" id="RU003457"/>
    </source>
</evidence>
<name>A0A3B9H3W8_9PROT</name>
<protein>
    <recommendedName>
        <fullName evidence="9">Pirin family protein</fullName>
    </recommendedName>
</protein>
<feature type="binding site" evidence="2">
    <location>
        <position position="61"/>
    </location>
    <ligand>
        <name>Fe cation</name>
        <dbReference type="ChEBI" id="CHEBI:24875"/>
    </ligand>
</feature>
<evidence type="ECO:0000256" key="2">
    <source>
        <dbReference type="PIRSR" id="PIRSR006232-1"/>
    </source>
</evidence>
<sequence length="298" mass="32423">MSDLISRRIEPRARDLGGGFRVRRVLPFHAQRMVGPFVFFDHFGPVAYAPGEGFDVRPHPHIGLSTVTYLFEGAIEHRDSLGTDLVIRPGAVNWMTAGHGIVHSERTPAPEREAGQTMHGLQTWVALPKTHEGVPPAFDHHPADTLPEFERQGARMRVLAGEAFGHVSPVQFPWPILYVAFEADDGANLIVPGALAEERAIYLVNGSAEIEGQTFEEGQMLVLSDGADVAIRLAPGTKGVICGGAVMDGPRKIEWNFVASDQALIDEAKQDWQNSAGSGGSDRFPTVPGDKDEWIPLP</sequence>
<evidence type="ECO:0000313" key="8">
    <source>
        <dbReference type="Proteomes" id="UP000259610"/>
    </source>
</evidence>
<dbReference type="Pfam" id="PF02678">
    <property type="entry name" value="Pirin"/>
    <property type="match status" value="1"/>
</dbReference>
<dbReference type="PANTHER" id="PTHR13903">
    <property type="entry name" value="PIRIN-RELATED"/>
    <property type="match status" value="1"/>
</dbReference>
<dbReference type="InterPro" id="IPR012093">
    <property type="entry name" value="Pirin"/>
</dbReference>
<keyword evidence="2" id="KW-0408">Iron</keyword>
<feature type="binding site" evidence="2">
    <location>
        <position position="59"/>
    </location>
    <ligand>
        <name>Fe cation</name>
        <dbReference type="ChEBI" id="CHEBI:24875"/>
    </ligand>
</feature>
<dbReference type="EMBL" id="DMAN01000445">
    <property type="protein sequence ID" value="HAE29367.1"/>
    <property type="molecule type" value="Genomic_DNA"/>
</dbReference>
<evidence type="ECO:0000256" key="1">
    <source>
        <dbReference type="ARBA" id="ARBA00008416"/>
    </source>
</evidence>
<evidence type="ECO:0008006" key="9">
    <source>
        <dbReference type="Google" id="ProtNLM"/>
    </source>
</evidence>
<evidence type="ECO:0000256" key="4">
    <source>
        <dbReference type="SAM" id="MobiDB-lite"/>
    </source>
</evidence>
<feature type="binding site" evidence="2">
    <location>
        <position position="105"/>
    </location>
    <ligand>
        <name>Fe cation</name>
        <dbReference type="ChEBI" id="CHEBI:24875"/>
    </ligand>
</feature>
<dbReference type="InterPro" id="IPR011051">
    <property type="entry name" value="RmlC_Cupin_sf"/>
</dbReference>
<dbReference type="Gene3D" id="2.60.120.10">
    <property type="entry name" value="Jelly Rolls"/>
    <property type="match status" value="2"/>
</dbReference>
<gene>
    <name evidence="7" type="ORF">DCG58_19585</name>
</gene>
<comment type="similarity">
    <text evidence="1 3">Belongs to the pirin family.</text>
</comment>
<comment type="caution">
    <text evidence="7">The sequence shown here is derived from an EMBL/GenBank/DDBJ whole genome shotgun (WGS) entry which is preliminary data.</text>
</comment>
<dbReference type="InterPro" id="IPR003829">
    <property type="entry name" value="Pirin_N_dom"/>
</dbReference>
<evidence type="ECO:0000313" key="7">
    <source>
        <dbReference type="EMBL" id="HAE29367.1"/>
    </source>
</evidence>
<feature type="domain" description="Pirin N-terminal" evidence="5">
    <location>
        <begin position="20"/>
        <end position="125"/>
    </location>
</feature>
<dbReference type="Proteomes" id="UP000259610">
    <property type="component" value="Unassembled WGS sequence"/>
</dbReference>
<dbReference type="SUPFAM" id="SSF51182">
    <property type="entry name" value="RmlC-like cupins"/>
    <property type="match status" value="1"/>
</dbReference>
<evidence type="ECO:0000259" key="5">
    <source>
        <dbReference type="Pfam" id="PF02678"/>
    </source>
</evidence>
<feature type="region of interest" description="Disordered" evidence="4">
    <location>
        <begin position="270"/>
        <end position="298"/>
    </location>
</feature>
<feature type="domain" description="Pirin C-terminal" evidence="6">
    <location>
        <begin position="178"/>
        <end position="274"/>
    </location>
</feature>
<dbReference type="InterPro" id="IPR008778">
    <property type="entry name" value="Pirin_C_dom"/>
</dbReference>
<reference evidence="7 8" key="1">
    <citation type="journal article" date="2018" name="Nat. Biotechnol.">
        <title>A standardized bacterial taxonomy based on genome phylogeny substantially revises the tree of life.</title>
        <authorList>
            <person name="Parks D.H."/>
            <person name="Chuvochina M."/>
            <person name="Waite D.W."/>
            <person name="Rinke C."/>
            <person name="Skarshewski A."/>
            <person name="Chaumeil P.A."/>
            <person name="Hugenholtz P."/>
        </authorList>
    </citation>
    <scope>NUCLEOTIDE SEQUENCE [LARGE SCALE GENOMIC DNA]</scope>
    <source>
        <strain evidence="7">UBA8733</strain>
    </source>
</reference>
<dbReference type="InterPro" id="IPR014710">
    <property type="entry name" value="RmlC-like_jellyroll"/>
</dbReference>
<accession>A0A3B9H3W8</accession>
<proteinExistence type="inferred from homology"/>
<dbReference type="GO" id="GO:0046872">
    <property type="term" value="F:metal ion binding"/>
    <property type="evidence" value="ECO:0007669"/>
    <property type="project" value="UniProtKB-KW"/>
</dbReference>
<dbReference type="Pfam" id="PF05726">
    <property type="entry name" value="Pirin_C"/>
    <property type="match status" value="1"/>
</dbReference>